<evidence type="ECO:0000313" key="2">
    <source>
        <dbReference type="EMBL" id="VAX37052.1"/>
    </source>
</evidence>
<evidence type="ECO:0008006" key="3">
    <source>
        <dbReference type="Google" id="ProtNLM"/>
    </source>
</evidence>
<sequence length="68" mass="8165">MKITLDIPDNKYQFFIELINNLGFDKSEDIHIPEEHKAIVRERILNSNPEELIPWKEARKQLRFKSKS</sequence>
<reference evidence="2" key="1">
    <citation type="submission" date="2018-06" db="EMBL/GenBank/DDBJ databases">
        <authorList>
            <person name="Zhirakovskaya E."/>
        </authorList>
    </citation>
    <scope>NUCLEOTIDE SEQUENCE</scope>
</reference>
<protein>
    <recommendedName>
        <fullName evidence="3">Addiction module component</fullName>
    </recommendedName>
</protein>
<dbReference type="AlphaFoldDB" id="A0A3B1D8K1"/>
<dbReference type="EMBL" id="UOGJ01000117">
    <property type="protein sequence ID" value="VAX37052.1"/>
    <property type="molecule type" value="Genomic_DNA"/>
</dbReference>
<dbReference type="EMBL" id="UOGJ01000017">
    <property type="protein sequence ID" value="VAX34919.1"/>
    <property type="molecule type" value="Genomic_DNA"/>
</dbReference>
<name>A0A3B1D8K1_9ZZZZ</name>
<accession>A0A3B1D8K1</accession>
<organism evidence="2">
    <name type="scientific">hydrothermal vent metagenome</name>
    <dbReference type="NCBI Taxonomy" id="652676"/>
    <lineage>
        <taxon>unclassified sequences</taxon>
        <taxon>metagenomes</taxon>
        <taxon>ecological metagenomes</taxon>
    </lineage>
</organism>
<evidence type="ECO:0000313" key="1">
    <source>
        <dbReference type="EMBL" id="VAX34919.1"/>
    </source>
</evidence>
<gene>
    <name evidence="1" type="ORF">MNBD_UNCLBAC01-1441</name>
    <name evidence="2" type="ORF">MNBD_UNCLBAC01-295</name>
</gene>
<proteinExistence type="predicted"/>